<proteinExistence type="inferred from homology"/>
<evidence type="ECO:0000256" key="3">
    <source>
        <dbReference type="ARBA" id="ARBA00022833"/>
    </source>
</evidence>
<feature type="binding site" evidence="4">
    <location>
        <position position="91"/>
    </location>
    <ligand>
        <name>Zn(2+)</name>
        <dbReference type="ChEBI" id="CHEBI:29105"/>
    </ligand>
</feature>
<reference evidence="5 6" key="1">
    <citation type="submission" date="2020-07" db="EMBL/GenBank/DDBJ databases">
        <title>Transfer of Campylobacter canadensis to the novel genus Avispirillum gen. nov., that also includes two novel species recovered from migratory waterfowl: Avispirillum anseris sp. nov. and Avispirillum brantae sp. nov.</title>
        <authorList>
            <person name="Miller W.G."/>
            <person name="Chapman M.H."/>
            <person name="Yee E."/>
            <person name="Inglis G.D."/>
        </authorList>
    </citation>
    <scope>NUCLEOTIDE SEQUENCE [LARGE SCALE GENOMIC DNA]</scope>
    <source>
        <strain evidence="5 6">L283</strain>
    </source>
</reference>
<name>A0ABS7WU92_9BACT</name>
<dbReference type="EMBL" id="JACGBB010000018">
    <property type="protein sequence ID" value="MBZ7987897.1"/>
    <property type="molecule type" value="Genomic_DNA"/>
</dbReference>
<evidence type="ECO:0000256" key="2">
    <source>
        <dbReference type="ARBA" id="ARBA00022723"/>
    </source>
</evidence>
<protein>
    <recommendedName>
        <fullName evidence="4">Hydrogenase maturation factor HypA</fullName>
    </recommendedName>
</protein>
<evidence type="ECO:0000313" key="6">
    <source>
        <dbReference type="Proteomes" id="UP000786183"/>
    </source>
</evidence>
<feature type="binding site" evidence="4">
    <location>
        <position position="78"/>
    </location>
    <ligand>
        <name>Zn(2+)</name>
        <dbReference type="ChEBI" id="CHEBI:29105"/>
    </ligand>
</feature>
<sequence length="116" mass="13321">MHEMAIVNNLLNECEKIAKQKNAKKINAVYVSLGRLSGVEEHYFKEAFNAFVQDENSIYYKAKLYVSVCELELFCFDCAKNCIQEKNEFICKHCSSVNVKVLKGDEMLLNSIELDV</sequence>
<evidence type="ECO:0000256" key="1">
    <source>
        <dbReference type="ARBA" id="ARBA00022596"/>
    </source>
</evidence>
<gene>
    <name evidence="4" type="primary">hypA</name>
    <name evidence="5" type="ORF">AVCANL283_07295</name>
</gene>
<dbReference type="PIRSF" id="PIRSF004761">
    <property type="entry name" value="Hydrgn_mat_HypA"/>
    <property type="match status" value="1"/>
</dbReference>
<evidence type="ECO:0000256" key="4">
    <source>
        <dbReference type="HAMAP-Rule" id="MF_00213"/>
    </source>
</evidence>
<keyword evidence="3 4" id="KW-0862">Zinc</keyword>
<dbReference type="Pfam" id="PF01155">
    <property type="entry name" value="HypA"/>
    <property type="match status" value="1"/>
</dbReference>
<dbReference type="Gene3D" id="3.30.2320.80">
    <property type="match status" value="1"/>
</dbReference>
<dbReference type="HAMAP" id="MF_00213">
    <property type="entry name" value="HypA_HybF"/>
    <property type="match status" value="1"/>
</dbReference>
<dbReference type="InterPro" id="IPR000688">
    <property type="entry name" value="HypA/HybF"/>
</dbReference>
<keyword evidence="6" id="KW-1185">Reference proteome</keyword>
<organism evidence="5 6">
    <name type="scientific">Campylobacter canadensis</name>
    <dbReference type="NCBI Taxonomy" id="449520"/>
    <lineage>
        <taxon>Bacteria</taxon>
        <taxon>Pseudomonadati</taxon>
        <taxon>Campylobacterota</taxon>
        <taxon>Epsilonproteobacteria</taxon>
        <taxon>Campylobacterales</taxon>
        <taxon>Campylobacteraceae</taxon>
        <taxon>Campylobacter</taxon>
    </lineage>
</organism>
<dbReference type="Proteomes" id="UP000786183">
    <property type="component" value="Unassembled WGS sequence"/>
</dbReference>
<keyword evidence="1 4" id="KW-0533">Nickel</keyword>
<feature type="binding site" evidence="4">
    <location>
        <position position="75"/>
    </location>
    <ligand>
        <name>Zn(2+)</name>
        <dbReference type="ChEBI" id="CHEBI:29105"/>
    </ligand>
</feature>
<keyword evidence="2 4" id="KW-0479">Metal-binding</keyword>
<comment type="function">
    <text evidence="4">Involved in the maturation of [NiFe] hydrogenases. Required for nickel insertion into the metal center of the hydrogenase.</text>
</comment>
<comment type="similarity">
    <text evidence="4">Belongs to the HypA/HybF family.</text>
</comment>
<accession>A0ABS7WU92</accession>
<dbReference type="RefSeq" id="WP_172233733.1">
    <property type="nucleotide sequence ID" value="NZ_CP035946.1"/>
</dbReference>
<feature type="binding site" evidence="4">
    <location>
        <position position="2"/>
    </location>
    <ligand>
        <name>Ni(2+)</name>
        <dbReference type="ChEBI" id="CHEBI:49786"/>
    </ligand>
</feature>
<dbReference type="PANTHER" id="PTHR34535">
    <property type="entry name" value="HYDROGENASE MATURATION FACTOR HYPA"/>
    <property type="match status" value="1"/>
</dbReference>
<evidence type="ECO:0000313" key="5">
    <source>
        <dbReference type="EMBL" id="MBZ7987897.1"/>
    </source>
</evidence>
<dbReference type="PANTHER" id="PTHR34535:SF3">
    <property type="entry name" value="HYDROGENASE MATURATION FACTOR HYPA"/>
    <property type="match status" value="1"/>
</dbReference>
<feature type="binding site" evidence="4">
    <location>
        <position position="94"/>
    </location>
    <ligand>
        <name>Zn(2+)</name>
        <dbReference type="ChEBI" id="CHEBI:29105"/>
    </ligand>
</feature>
<comment type="caution">
    <text evidence="5">The sequence shown here is derived from an EMBL/GenBank/DDBJ whole genome shotgun (WGS) entry which is preliminary data.</text>
</comment>